<dbReference type="Pfam" id="PF14345">
    <property type="entry name" value="GDYXXLXY"/>
    <property type="match status" value="1"/>
</dbReference>
<comment type="caution">
    <text evidence="2">The sequence shown here is derived from an EMBL/GenBank/DDBJ whole genome shotgun (WGS) entry which is preliminary data.</text>
</comment>
<keyword evidence="1" id="KW-0812">Transmembrane</keyword>
<dbReference type="AlphaFoldDB" id="A0A840RQZ4"/>
<accession>A0A840RQZ4</accession>
<dbReference type="EMBL" id="JACHHQ010000002">
    <property type="protein sequence ID" value="MBB5199406.1"/>
    <property type="molecule type" value="Genomic_DNA"/>
</dbReference>
<gene>
    <name evidence="2" type="ORF">HNR39_001233</name>
</gene>
<keyword evidence="3" id="KW-1185">Reference proteome</keyword>
<feature type="transmembrane region" description="Helical" evidence="1">
    <location>
        <begin position="12"/>
        <end position="31"/>
    </location>
</feature>
<organism evidence="2 3">
    <name type="scientific">Glaciimonas immobilis</name>
    <dbReference type="NCBI Taxonomy" id="728004"/>
    <lineage>
        <taxon>Bacteria</taxon>
        <taxon>Pseudomonadati</taxon>
        <taxon>Pseudomonadota</taxon>
        <taxon>Betaproteobacteria</taxon>
        <taxon>Burkholderiales</taxon>
        <taxon>Oxalobacteraceae</taxon>
        <taxon>Glaciimonas</taxon>
    </lineage>
</organism>
<keyword evidence="1" id="KW-1133">Transmembrane helix</keyword>
<evidence type="ECO:0000313" key="3">
    <source>
        <dbReference type="Proteomes" id="UP000571084"/>
    </source>
</evidence>
<proteinExistence type="predicted"/>
<dbReference type="InterPro" id="IPR025833">
    <property type="entry name" value="GDYXXLXY"/>
</dbReference>
<reference evidence="2 3" key="1">
    <citation type="submission" date="2020-08" db="EMBL/GenBank/DDBJ databases">
        <title>Genomic Encyclopedia of Type Strains, Phase IV (KMG-IV): sequencing the most valuable type-strain genomes for metagenomic binning, comparative biology and taxonomic classification.</title>
        <authorList>
            <person name="Goeker M."/>
        </authorList>
    </citation>
    <scope>NUCLEOTIDE SEQUENCE [LARGE SCALE GENOMIC DNA]</scope>
    <source>
        <strain evidence="2 3">DSM 23240</strain>
    </source>
</reference>
<keyword evidence="1" id="KW-0472">Membrane</keyword>
<dbReference type="Proteomes" id="UP000571084">
    <property type="component" value="Unassembled WGS sequence"/>
</dbReference>
<sequence length="190" mass="20615">MFDQAIVKNNRGGLILIGLMLILAAINQAIWHKEETLKYGRSISLAMEPVDPRSLMQSNYIALDWQLSRDIQASSASIPATGKAVIALPSDEAANLPATFVRIDDGKPLAKNQILIEYRVRKGHVKVVADAYSFQGSQGAAFAAARYGQFRVAPDGQALLVGLQDEKRVLIRPSTPTLAQTSTKTAKKSP</sequence>
<dbReference type="RefSeq" id="WP_168055008.1">
    <property type="nucleotide sequence ID" value="NZ_JAAOZT010000006.1"/>
</dbReference>
<evidence type="ECO:0000256" key="1">
    <source>
        <dbReference type="SAM" id="Phobius"/>
    </source>
</evidence>
<evidence type="ECO:0000313" key="2">
    <source>
        <dbReference type="EMBL" id="MBB5199406.1"/>
    </source>
</evidence>
<name>A0A840RQZ4_9BURK</name>
<protein>
    <submittedName>
        <fullName evidence="2">Putative membrane-anchored protein</fullName>
    </submittedName>
</protein>